<dbReference type="GO" id="GO:0005667">
    <property type="term" value="C:transcription regulator complex"/>
    <property type="evidence" value="ECO:0007669"/>
    <property type="project" value="TreeGrafter"/>
</dbReference>
<dbReference type="InterPro" id="IPR009061">
    <property type="entry name" value="DNA-bd_dom_put_sf"/>
</dbReference>
<evidence type="ECO:0000259" key="4">
    <source>
        <dbReference type="SMART" id="SM01046"/>
    </source>
</evidence>
<feature type="region of interest" description="Disordered" evidence="3">
    <location>
        <begin position="1"/>
        <end position="75"/>
    </location>
</feature>
<dbReference type="GO" id="GO:0000978">
    <property type="term" value="F:RNA polymerase II cis-regulatory region sequence-specific DNA binding"/>
    <property type="evidence" value="ECO:0007669"/>
    <property type="project" value="TreeGrafter"/>
</dbReference>
<feature type="compositionally biased region" description="Acidic residues" evidence="3">
    <location>
        <begin position="359"/>
        <end position="369"/>
    </location>
</feature>
<feature type="compositionally biased region" description="Acidic residues" evidence="3">
    <location>
        <begin position="63"/>
        <end position="74"/>
    </location>
</feature>
<dbReference type="STRING" id="1676925.ENSPKIP00000040985"/>
<dbReference type="AlphaFoldDB" id="A0A3B3TE89"/>
<dbReference type="InterPro" id="IPR014890">
    <property type="entry name" value="c-SKI_SMAD4-bd_dom"/>
</dbReference>
<reference evidence="5" key="2">
    <citation type="submission" date="2025-09" db="UniProtKB">
        <authorList>
            <consortium name="Ensembl"/>
        </authorList>
    </citation>
    <scope>IDENTIFICATION</scope>
</reference>
<reference evidence="5" key="1">
    <citation type="submission" date="2025-08" db="UniProtKB">
        <authorList>
            <consortium name="Ensembl"/>
        </authorList>
    </citation>
    <scope>IDENTIFICATION</scope>
</reference>
<dbReference type="Ensembl" id="ENSPKIT00000022014.1">
    <property type="protein sequence ID" value="ENSPKIP00000040985.1"/>
    <property type="gene ID" value="ENSPKIG00000017729.1"/>
</dbReference>
<feature type="region of interest" description="Disordered" evidence="3">
    <location>
        <begin position="691"/>
        <end position="715"/>
    </location>
</feature>
<dbReference type="Pfam" id="PF02437">
    <property type="entry name" value="Ski_Sno_DHD"/>
    <property type="match status" value="1"/>
</dbReference>
<proteinExistence type="inferred from homology"/>
<dbReference type="GO" id="GO:0000981">
    <property type="term" value="F:DNA-binding transcription factor activity, RNA polymerase II-specific"/>
    <property type="evidence" value="ECO:0007669"/>
    <property type="project" value="TreeGrafter"/>
</dbReference>
<dbReference type="SUPFAM" id="SSF63763">
    <property type="entry name" value="SAND domain-like"/>
    <property type="match status" value="1"/>
</dbReference>
<dbReference type="Pfam" id="PF08782">
    <property type="entry name" value="c-SKI_SMAD_bind"/>
    <property type="match status" value="1"/>
</dbReference>
<dbReference type="InterPro" id="IPR010919">
    <property type="entry name" value="SAND-like_dom_sf"/>
</dbReference>
<dbReference type="PANTHER" id="PTHR10005:SF3">
    <property type="entry name" value="SKI-LIKE PROTEIN"/>
    <property type="match status" value="1"/>
</dbReference>
<evidence type="ECO:0000313" key="6">
    <source>
        <dbReference type="Proteomes" id="UP000261540"/>
    </source>
</evidence>
<dbReference type="PANTHER" id="PTHR10005">
    <property type="entry name" value="SKI ONCOGENE-RELATED"/>
    <property type="match status" value="1"/>
</dbReference>
<evidence type="ECO:0000256" key="3">
    <source>
        <dbReference type="SAM" id="MobiDB-lite"/>
    </source>
</evidence>
<dbReference type="GeneTree" id="ENSGT00940000158435"/>
<feature type="coiled-coil region" evidence="2">
    <location>
        <begin position="496"/>
        <end position="523"/>
    </location>
</feature>
<dbReference type="InterPro" id="IPR003380">
    <property type="entry name" value="SKI/SNO/DAC"/>
</dbReference>
<dbReference type="GO" id="GO:0030512">
    <property type="term" value="P:negative regulation of transforming growth factor beta receptor signaling pathway"/>
    <property type="evidence" value="ECO:0007669"/>
    <property type="project" value="TreeGrafter"/>
</dbReference>
<dbReference type="InterPro" id="IPR023216">
    <property type="entry name" value="Tscrpt_reg_SKI_SnoN"/>
</dbReference>
<feature type="domain" description="c-SKI SMAD4-binding" evidence="4">
    <location>
        <begin position="254"/>
        <end position="349"/>
    </location>
</feature>
<keyword evidence="6" id="KW-1185">Reference proteome</keyword>
<dbReference type="FunFam" id="3.10.260.20:FF:000002">
    <property type="entry name" value="SKI-like oncogene a"/>
    <property type="match status" value="1"/>
</dbReference>
<evidence type="ECO:0000256" key="2">
    <source>
        <dbReference type="SAM" id="Coils"/>
    </source>
</evidence>
<evidence type="ECO:0000256" key="1">
    <source>
        <dbReference type="ARBA" id="ARBA00009513"/>
    </source>
</evidence>
<dbReference type="SMART" id="SM01046">
    <property type="entry name" value="c-SKI_SMAD_bind"/>
    <property type="match status" value="1"/>
</dbReference>
<dbReference type="GO" id="GO:0000122">
    <property type="term" value="P:negative regulation of transcription by RNA polymerase II"/>
    <property type="evidence" value="ECO:0007669"/>
    <property type="project" value="TreeGrafter"/>
</dbReference>
<dbReference type="GO" id="GO:0046332">
    <property type="term" value="F:SMAD binding"/>
    <property type="evidence" value="ECO:0007669"/>
    <property type="project" value="InterPro"/>
</dbReference>
<dbReference type="GO" id="GO:0005737">
    <property type="term" value="C:cytoplasm"/>
    <property type="evidence" value="ECO:0007669"/>
    <property type="project" value="TreeGrafter"/>
</dbReference>
<keyword evidence="2" id="KW-0175">Coiled coil</keyword>
<comment type="similarity">
    <text evidence="1">Belongs to the SKI family.</text>
</comment>
<evidence type="ECO:0000313" key="5">
    <source>
        <dbReference type="Ensembl" id="ENSPKIP00000040985.1"/>
    </source>
</evidence>
<protein>
    <submittedName>
        <fullName evidence="5">SKI-like proto-oncogene b</fullName>
    </submittedName>
</protein>
<dbReference type="SUPFAM" id="SSF46955">
    <property type="entry name" value="Putative DNA-binding domain"/>
    <property type="match status" value="1"/>
</dbReference>
<dbReference type="InterPro" id="IPR037000">
    <property type="entry name" value="Ski_DNA-bd_sf"/>
</dbReference>
<name>A0A3B3TE89_9TELE</name>
<dbReference type="GO" id="GO:0030514">
    <property type="term" value="P:negative regulation of BMP signaling pathway"/>
    <property type="evidence" value="ECO:0007669"/>
    <property type="project" value="TreeGrafter"/>
</dbReference>
<dbReference type="Gene3D" id="3.10.260.20">
    <property type="entry name" value="Ski"/>
    <property type="match status" value="1"/>
</dbReference>
<feature type="region of interest" description="Disordered" evidence="3">
    <location>
        <begin position="348"/>
        <end position="397"/>
    </location>
</feature>
<feature type="compositionally biased region" description="Basic and acidic residues" evidence="3">
    <location>
        <begin position="377"/>
        <end position="397"/>
    </location>
</feature>
<dbReference type="GO" id="GO:0005634">
    <property type="term" value="C:nucleus"/>
    <property type="evidence" value="ECO:0007669"/>
    <property type="project" value="TreeGrafter"/>
</dbReference>
<dbReference type="Gene3D" id="3.10.390.10">
    <property type="entry name" value="SAND domain-like"/>
    <property type="match status" value="1"/>
</dbReference>
<organism evidence="5 6">
    <name type="scientific">Paramormyrops kingsleyae</name>
    <dbReference type="NCBI Taxonomy" id="1676925"/>
    <lineage>
        <taxon>Eukaryota</taxon>
        <taxon>Metazoa</taxon>
        <taxon>Chordata</taxon>
        <taxon>Craniata</taxon>
        <taxon>Vertebrata</taxon>
        <taxon>Euteleostomi</taxon>
        <taxon>Actinopterygii</taxon>
        <taxon>Neopterygii</taxon>
        <taxon>Teleostei</taxon>
        <taxon>Osteoglossocephala</taxon>
        <taxon>Osteoglossomorpha</taxon>
        <taxon>Osteoglossiformes</taxon>
        <taxon>Mormyridae</taxon>
        <taxon>Paramormyrops</taxon>
    </lineage>
</organism>
<dbReference type="Proteomes" id="UP000261540">
    <property type="component" value="Unplaced"/>
</dbReference>
<accession>A0A3B3TE89</accession>
<sequence>MASAQVSMRPSHKEVPLPRGSSRRPSRTRVTEVPLKKRLTAEISLKQHRGPPGGAKIKREQLEEKEEAQQEEEAGWGHALDLSPGIRHTLAQFTLSSQSSLGGPAAFSARGGRDEVTVALPPLPPPPAGPLLAPCDSSAELKHTVLEGEPISCFTVGGEKRLCLPQVLNSVLRAFSLQQINGICDELYVYCSRCRGNQLHALKASGVLPPDAPSCGLITLTDAQRLCNALLRPGRPAPPTTPPVPFPLREGGSTFQVEHRCLGKGRGLFAGLLYEHPDASCIQCAQCGLLFSPCRFVMHSHRPPDRRTCHWGFDSARWPRYLQLGRKYLGTIQEAPYRRLLQEMKEKYSQRNRKRPYDTNDDDEEVDEEAQLKRSHTLYDGDADQKSAGRPDVKEEPCLTTVTPPSYFLYRCEDGQTALGKAGAPDGMGVLSALLKQHYSLQGAPAPAVDGEAAYQHADWRQLQPVAMEMWRSKSTHAVPAVEDRERVALEMVQLYSRQQEVLRRTLQKHKQLEMELEGLRRHGAGDQQKPLKMDRAEHTQAEKADCTEHAQTEREADLTECAQTENVPDCTERAQTVKAADRTEHAQMEQEADCTVCAQMEQEADCTERAQTEQEADCTLKSGEQKSELRRQRACQCLHSRESLPEAHYAAQLSELRRRLDRAEEDREELQEALRQEREARERLERVIAQLRQQLSEPHPVTGPTDPAGSPAPS</sequence>